<dbReference type="Proteomes" id="UP000824988">
    <property type="component" value="Chromosome"/>
</dbReference>
<accession>A0A8D5AH50</accession>
<proteinExistence type="predicted"/>
<gene>
    <name evidence="2" type="ORF">MoryE10_05170</name>
</gene>
<sequence length="130" mass="14528">MVPKEHSLQILKRLAADPKLSQRALAKELGISVGKTNYCLRALMEKGLVKTGNFRNSDNKLAYVYLLTPQGLEEKARLTVEFLKIKLSEYEALRAEIEELHQDAKAVALESPVEPIPSSLEKVASPQEQL</sequence>
<evidence type="ECO:0000313" key="3">
    <source>
        <dbReference type="Proteomes" id="UP000824988"/>
    </source>
</evidence>
<dbReference type="Pfam" id="PF13412">
    <property type="entry name" value="HTH_24"/>
    <property type="match status" value="1"/>
</dbReference>
<feature type="coiled-coil region" evidence="1">
    <location>
        <begin position="80"/>
        <end position="110"/>
    </location>
</feature>
<name>A0A8D5AH50_9GAMM</name>
<dbReference type="KEGG" id="moz:MoryE10_05170"/>
<dbReference type="NCBIfam" id="TIGR04176">
    <property type="entry name" value="MarR_EPS"/>
    <property type="match status" value="1"/>
</dbReference>
<evidence type="ECO:0000256" key="1">
    <source>
        <dbReference type="SAM" id="Coils"/>
    </source>
</evidence>
<evidence type="ECO:0008006" key="4">
    <source>
        <dbReference type="Google" id="ProtNLM"/>
    </source>
</evidence>
<keyword evidence="3" id="KW-1185">Reference proteome</keyword>
<protein>
    <recommendedName>
        <fullName evidence="4">MarR family EPS-associated transcriptional regulator</fullName>
    </recommendedName>
</protein>
<evidence type="ECO:0000313" key="2">
    <source>
        <dbReference type="EMBL" id="BBL69911.1"/>
    </source>
</evidence>
<reference evidence="2" key="1">
    <citation type="submission" date="2019-06" db="EMBL/GenBank/DDBJ databases">
        <title>Complete genome sequence of Methylogaea oryzae strain JCM16910.</title>
        <authorList>
            <person name="Asakawa S."/>
        </authorList>
    </citation>
    <scope>NUCLEOTIDE SEQUENCE</scope>
    <source>
        <strain evidence="2">E10</strain>
    </source>
</reference>
<organism evidence="2 3">
    <name type="scientific">Methylogaea oryzae</name>
    <dbReference type="NCBI Taxonomy" id="1295382"/>
    <lineage>
        <taxon>Bacteria</taxon>
        <taxon>Pseudomonadati</taxon>
        <taxon>Pseudomonadota</taxon>
        <taxon>Gammaproteobacteria</taxon>
        <taxon>Methylococcales</taxon>
        <taxon>Methylococcaceae</taxon>
        <taxon>Methylogaea</taxon>
    </lineage>
</organism>
<keyword evidence="1" id="KW-0175">Coiled coil</keyword>
<dbReference type="InterPro" id="IPR026433">
    <property type="entry name" value="MarR_EPS"/>
</dbReference>
<dbReference type="AlphaFoldDB" id="A0A8D5AH50"/>
<dbReference type="EMBL" id="AP019782">
    <property type="protein sequence ID" value="BBL69911.1"/>
    <property type="molecule type" value="Genomic_DNA"/>
</dbReference>